<dbReference type="Proteomes" id="UP000726737">
    <property type="component" value="Unassembled WGS sequence"/>
</dbReference>
<accession>A0A9P6QBE1</accession>
<proteinExistence type="predicted"/>
<evidence type="ECO:0000256" key="2">
    <source>
        <dbReference type="SAM" id="MobiDB-lite"/>
    </source>
</evidence>
<name>A0A9P6QBE1_9FUNG</name>
<dbReference type="EMBL" id="JAAAJA010000047">
    <property type="protein sequence ID" value="KAG0264622.1"/>
    <property type="molecule type" value="Genomic_DNA"/>
</dbReference>
<evidence type="ECO:0000256" key="1">
    <source>
        <dbReference type="SAM" id="Coils"/>
    </source>
</evidence>
<keyword evidence="4" id="KW-1185">Reference proteome</keyword>
<feature type="coiled-coil region" evidence="1">
    <location>
        <begin position="986"/>
        <end position="1020"/>
    </location>
</feature>
<reference evidence="3" key="1">
    <citation type="journal article" date="2020" name="Fungal Divers.">
        <title>Resolving the Mortierellaceae phylogeny through synthesis of multi-gene phylogenetics and phylogenomics.</title>
        <authorList>
            <person name="Vandepol N."/>
            <person name="Liber J."/>
            <person name="Desiro A."/>
            <person name="Na H."/>
            <person name="Kennedy M."/>
            <person name="Barry K."/>
            <person name="Grigoriev I.V."/>
            <person name="Miller A.N."/>
            <person name="O'Donnell K."/>
            <person name="Stajich J.E."/>
            <person name="Bonito G."/>
        </authorList>
    </citation>
    <scope>NUCLEOTIDE SEQUENCE</scope>
    <source>
        <strain evidence="3">KOD948</strain>
    </source>
</reference>
<evidence type="ECO:0000313" key="4">
    <source>
        <dbReference type="Proteomes" id="UP000726737"/>
    </source>
</evidence>
<keyword evidence="1" id="KW-0175">Coiled coil</keyword>
<dbReference type="AlphaFoldDB" id="A0A9P6QBE1"/>
<gene>
    <name evidence="3" type="ORF">BG011_006468</name>
</gene>
<dbReference type="InterPro" id="IPR055334">
    <property type="entry name" value="PEX8-like"/>
</dbReference>
<dbReference type="PANTHER" id="PTHR39214">
    <property type="entry name" value="MICROBODY (PEROXISOME) BIOGENESIS PROTEIN PEROXIN 8 (EUROFUNG)"/>
    <property type="match status" value="1"/>
</dbReference>
<comment type="caution">
    <text evidence="3">The sequence shown here is derived from an EMBL/GenBank/DDBJ whole genome shotgun (WGS) entry which is preliminary data.</text>
</comment>
<organism evidence="3 4">
    <name type="scientific">Mortierella polycephala</name>
    <dbReference type="NCBI Taxonomy" id="41804"/>
    <lineage>
        <taxon>Eukaryota</taxon>
        <taxon>Fungi</taxon>
        <taxon>Fungi incertae sedis</taxon>
        <taxon>Mucoromycota</taxon>
        <taxon>Mortierellomycotina</taxon>
        <taxon>Mortierellomycetes</taxon>
        <taxon>Mortierellales</taxon>
        <taxon>Mortierellaceae</taxon>
        <taxon>Mortierella</taxon>
    </lineage>
</organism>
<dbReference type="OrthoDB" id="2357318at2759"/>
<evidence type="ECO:0000313" key="3">
    <source>
        <dbReference type="EMBL" id="KAG0264622.1"/>
    </source>
</evidence>
<protein>
    <submittedName>
        <fullName evidence="3">Uncharacterized protein</fullName>
    </submittedName>
</protein>
<sequence length="1177" mass="131133">MAALHPTFLSDVLQSIPHALERPRPQGTLAATHWAGLLLNLVLHPTQWHKLGIAVQWAKWVEWEGGLDFKSSIRTPGILYLQNPLHPFALNNLLNQLDFALVDIDTLVGCVDTGDWMSLLKETDGDDPKIREQAGQTLEQLCLLAFYLRQGLSSLTTSAGSIARVDAGEMDPKETEDDRLIQDVVSRILKAGEKNRMWHQAFSEHALRLTAQQDPRNPLLPSKLSVILNELLEMIRLGKIYEARWADPNVSNNLSDAQFQQLGKLLSTSFFTIMEFADVSLFLPAENTVFLSKFAAQLPASWFSDDFLRTTIGMAKKFITTEQEDKVRIPLQIQSLVAISTLWSFWMRKTGSADANVLGQELIELMAQILAIPSMFTGYESKGLLGACFSGLAMGLDKWSGLMEPKIVEGLVEGLQRGRVSAQDSDLEGIQASLATVLRSPIMEQNSEPIQKLVVALLQSFYGTTSLAAPLPVNNIDELFQILRLFQFVVTQRAGLVPVKDEDDKKKKKRRNRKPKQAVNLKDAVWFTGLVHGVQDTSTENAVSGLLAVAGILRAIQHGEDEPPKVDAESLTLIQDLFVTKLTVFIDALKGSEEKSLLLESQTQACLVFASSQVIPYLPSCKLGPMERALLVDLFVDFMLQPNEGVVPVNEMLRVVSYEQSKERNRLPLNGQAHQELTMVVKGPLFSEMGRTARTVATLIEGMDDWRHIEAVLQKMHSFAINVHVDWSRCGLSQADSFVERKDDQGGLDPETAKSMGMLFQMFKTVLFAYTMIFGSVVEKSTSEPVPAGLIAQLDYMILDSYAYLFFVTYKLGPGGFQAYEDLITSILARMVVVEGQHQLVQGNKDSDATGNNHILLNKTLRAMMPQAELGFHDPVMESRTLFFMNLLERVMIAIDEQFLEDQILPMVYPYLLKNDQRDLFESAHSAIMAVFLTKKRIAKNVAPFYSNLLLQHFPDQINIDQLRAAFTTMIRSLSETEDALAWLCVERLLEKIHQYDDDLAEAQVQAEQQAEAVQAIKKMQLEQEKEEALVEVATSVHQNLNPQESASHLPSLGTTISSTGPVSSLNTPLTTAMTSLERQKERGQILLALFDQLSSVNLVFVETLGQKIRELLVKEQSPVGRKALLKCLLDVIGGPAVDQTKRDWAVKWYLGLVNEFGHDQDRRSSATAGADAPASG</sequence>
<feature type="region of interest" description="Disordered" evidence="2">
    <location>
        <begin position="1041"/>
        <end position="1065"/>
    </location>
</feature>
<dbReference type="PANTHER" id="PTHR39214:SF1">
    <property type="entry name" value="MICROBODY (PEROXISOME) BIOGENESIS PROTEIN PEROXIN 8 (EUROFUNG)"/>
    <property type="match status" value="1"/>
</dbReference>